<reference evidence="16" key="2">
    <citation type="journal article" date="2022" name="Res Sq">
        <title>Comparative Genomics Reveals Insights into the Divergent Evolution of Astigmatic Mites and Household Pest Adaptations.</title>
        <authorList>
            <person name="Xiong Q."/>
            <person name="Wan A.T.-Y."/>
            <person name="Liu X.-Y."/>
            <person name="Fung C.S.-H."/>
            <person name="Xiao X."/>
            <person name="Malainual N."/>
            <person name="Hou J."/>
            <person name="Wang L."/>
            <person name="Wang M."/>
            <person name="Yang K."/>
            <person name="Cui Y."/>
            <person name="Leung E."/>
            <person name="Nong W."/>
            <person name="Shin S.-K."/>
            <person name="Au S."/>
            <person name="Jeong K.Y."/>
            <person name="Chew F.T."/>
            <person name="Hui J."/>
            <person name="Leung T.F."/>
            <person name="Tungtrongchitr A."/>
            <person name="Zhong N."/>
            <person name="Liu Z."/>
            <person name="Tsui S."/>
        </authorList>
    </citation>
    <scope>NUCLEOTIDE SEQUENCE</scope>
    <source>
        <strain evidence="16">Derf</strain>
        <tissue evidence="16">Whole organism</tissue>
    </source>
</reference>
<dbReference type="EMBL" id="ASGP02000002">
    <property type="protein sequence ID" value="KAH9522174.1"/>
    <property type="molecule type" value="Genomic_DNA"/>
</dbReference>
<feature type="transmembrane region" description="Helical" evidence="13">
    <location>
        <begin position="448"/>
        <end position="471"/>
    </location>
</feature>
<feature type="transmembrane region" description="Helical" evidence="13">
    <location>
        <begin position="477"/>
        <end position="494"/>
    </location>
</feature>
<reference evidence="16" key="1">
    <citation type="submission" date="2013-05" db="EMBL/GenBank/DDBJ databases">
        <authorList>
            <person name="Yim A.K.Y."/>
            <person name="Chan T.F."/>
            <person name="Ji K.M."/>
            <person name="Liu X.Y."/>
            <person name="Zhou J.W."/>
            <person name="Li R.Q."/>
            <person name="Yang K.Y."/>
            <person name="Li J."/>
            <person name="Li M."/>
            <person name="Law P.T.W."/>
            <person name="Wu Y.L."/>
            <person name="Cai Z.L."/>
            <person name="Qin H."/>
            <person name="Bao Y."/>
            <person name="Leung R.K.K."/>
            <person name="Ng P.K.S."/>
            <person name="Zou J."/>
            <person name="Zhong X.J."/>
            <person name="Ran P.X."/>
            <person name="Zhong N.S."/>
            <person name="Liu Z.G."/>
            <person name="Tsui S.K.W."/>
        </authorList>
    </citation>
    <scope>NUCLEOTIDE SEQUENCE</scope>
    <source>
        <strain evidence="16">Derf</strain>
        <tissue evidence="16">Whole organism</tissue>
    </source>
</reference>
<evidence type="ECO:0000313" key="17">
    <source>
        <dbReference type="Proteomes" id="UP000790347"/>
    </source>
</evidence>
<accession>A0A922L6Y5</accession>
<evidence type="ECO:0000259" key="14">
    <source>
        <dbReference type="Pfam" id="PF00060"/>
    </source>
</evidence>
<dbReference type="Pfam" id="PF00060">
    <property type="entry name" value="Lig_chan"/>
    <property type="match status" value="1"/>
</dbReference>
<evidence type="ECO:0000256" key="2">
    <source>
        <dbReference type="ARBA" id="ARBA00008685"/>
    </source>
</evidence>
<dbReference type="PANTHER" id="PTHR42643">
    <property type="entry name" value="IONOTROPIC RECEPTOR 20A-RELATED"/>
    <property type="match status" value="1"/>
</dbReference>
<feature type="transmembrane region" description="Helical" evidence="13">
    <location>
        <begin position="141"/>
        <end position="163"/>
    </location>
</feature>
<proteinExistence type="inferred from homology"/>
<organism evidence="16 17">
    <name type="scientific">Dermatophagoides farinae</name>
    <name type="common">American house dust mite</name>
    <dbReference type="NCBI Taxonomy" id="6954"/>
    <lineage>
        <taxon>Eukaryota</taxon>
        <taxon>Metazoa</taxon>
        <taxon>Ecdysozoa</taxon>
        <taxon>Arthropoda</taxon>
        <taxon>Chelicerata</taxon>
        <taxon>Arachnida</taxon>
        <taxon>Acari</taxon>
        <taxon>Acariformes</taxon>
        <taxon>Sarcoptiformes</taxon>
        <taxon>Astigmata</taxon>
        <taxon>Psoroptidia</taxon>
        <taxon>Analgoidea</taxon>
        <taxon>Pyroglyphidae</taxon>
        <taxon>Dermatophagoidinae</taxon>
        <taxon>Dermatophagoides</taxon>
    </lineage>
</organism>
<dbReference type="GO" id="GO:0050906">
    <property type="term" value="P:detection of stimulus involved in sensory perception"/>
    <property type="evidence" value="ECO:0007669"/>
    <property type="project" value="UniProtKB-ARBA"/>
</dbReference>
<comment type="similarity">
    <text evidence="2">Belongs to the glutamate-gated ion channel (TC 1.A.10.1) family.</text>
</comment>
<dbReference type="Pfam" id="PF10613">
    <property type="entry name" value="Lig_chan-Glu_bd"/>
    <property type="match status" value="1"/>
</dbReference>
<keyword evidence="8 13" id="KW-0472">Membrane</keyword>
<evidence type="ECO:0000256" key="1">
    <source>
        <dbReference type="ARBA" id="ARBA00004651"/>
    </source>
</evidence>
<dbReference type="Gene3D" id="1.10.287.70">
    <property type="match status" value="1"/>
</dbReference>
<comment type="subcellular location">
    <subcellularLocation>
        <location evidence="1">Cell membrane</location>
        <topology evidence="1">Multi-pass membrane protein</topology>
    </subcellularLocation>
</comment>
<dbReference type="SUPFAM" id="SSF53850">
    <property type="entry name" value="Periplasmic binding protein-like II"/>
    <property type="match status" value="1"/>
</dbReference>
<evidence type="ECO:0000256" key="3">
    <source>
        <dbReference type="ARBA" id="ARBA00022448"/>
    </source>
</evidence>
<name>A0A922L6Y5_DERFA</name>
<feature type="domain" description="Ionotropic glutamate receptor C-terminal" evidence="14">
    <location>
        <begin position="149"/>
        <end position="456"/>
    </location>
</feature>
<keyword evidence="17" id="KW-1185">Reference proteome</keyword>
<dbReference type="InterPro" id="IPR052192">
    <property type="entry name" value="Insect_Ionotropic_Sensory_Rcpt"/>
</dbReference>
<evidence type="ECO:0000256" key="11">
    <source>
        <dbReference type="ARBA" id="ARBA00023286"/>
    </source>
</evidence>
<dbReference type="InterPro" id="IPR019594">
    <property type="entry name" value="Glu/Gly-bd"/>
</dbReference>
<dbReference type="GO" id="GO:0015276">
    <property type="term" value="F:ligand-gated monoatomic ion channel activity"/>
    <property type="evidence" value="ECO:0007669"/>
    <property type="project" value="InterPro"/>
</dbReference>
<evidence type="ECO:0000256" key="5">
    <source>
        <dbReference type="ARBA" id="ARBA00022692"/>
    </source>
</evidence>
<evidence type="ECO:0000259" key="15">
    <source>
        <dbReference type="Pfam" id="PF10613"/>
    </source>
</evidence>
<keyword evidence="10" id="KW-0325">Glycoprotein</keyword>
<sequence>MRLNLQQKTFNVGINDYPPFILLHGDGHCRQHQQQSQSQHQQQSQSCRPDGIEIRLLEILEFYYNFTSNLIPFAGRYGRMENGTWNGIVHGLLNGNIDFGLGGVTLRNDRIQVIDYLHPHWTDQFSFATSPIERKHKIQQFLHPFSTDVWLALILVFIMFFLVDRLMINVMSTTNTTKRHYRGRYEQHCVWIALRSLLRQPYQWMIGTEKVAESFPQRIILGIWMLNIAVLTSIYSGGLLSELTVPNSNIIDSIEKLADACQSGRLTMFGTVKDFNFFRNFTRKKSLENCQETISMQKSGIEKLVEKTIEMKMVNGHYQARKRRKKYDNIIGTFVSRERANFLQNCYGLDALYLPPSNYESTFFTLWVAIPISPKNFHYQTEFNDVISQLKSSGILKLWAEHISLDAKTSYYKHKASKFHEYSDKDMDNSDDSDEIIVSKITLNHMHIVFIVLIICLINSTIIFSLEILIACLRFQLNYAIILFLSSFSIEYLRGSCLHLLHWRDRETAAYAGLK</sequence>
<dbReference type="GO" id="GO:0005886">
    <property type="term" value="C:plasma membrane"/>
    <property type="evidence" value="ECO:0007669"/>
    <property type="project" value="UniProtKB-SubCell"/>
</dbReference>
<keyword evidence="3" id="KW-0813">Transport</keyword>
<evidence type="ECO:0000313" key="16">
    <source>
        <dbReference type="EMBL" id="KAH9522174.1"/>
    </source>
</evidence>
<keyword evidence="4" id="KW-1003">Cell membrane</keyword>
<evidence type="ECO:0000256" key="8">
    <source>
        <dbReference type="ARBA" id="ARBA00023136"/>
    </source>
</evidence>
<dbReference type="PANTHER" id="PTHR42643:SF24">
    <property type="entry name" value="IONOTROPIC RECEPTOR 60A"/>
    <property type="match status" value="1"/>
</dbReference>
<dbReference type="AlphaFoldDB" id="A0A922L6Y5"/>
<evidence type="ECO:0000256" key="12">
    <source>
        <dbReference type="ARBA" id="ARBA00023303"/>
    </source>
</evidence>
<keyword evidence="7" id="KW-0406">Ion transport</keyword>
<keyword evidence="12" id="KW-0407">Ion channel</keyword>
<evidence type="ECO:0000256" key="9">
    <source>
        <dbReference type="ARBA" id="ARBA00023170"/>
    </source>
</evidence>
<keyword evidence="11" id="KW-1071">Ligand-gated ion channel</keyword>
<keyword evidence="6 13" id="KW-1133">Transmembrane helix</keyword>
<protein>
    <submittedName>
        <fullName evidence="16">Uncharacterized protein</fullName>
    </submittedName>
</protein>
<evidence type="ECO:0000256" key="4">
    <source>
        <dbReference type="ARBA" id="ARBA00022475"/>
    </source>
</evidence>
<dbReference type="Gene3D" id="3.40.190.10">
    <property type="entry name" value="Periplasmic binding protein-like II"/>
    <property type="match status" value="1"/>
</dbReference>
<keyword evidence="5 13" id="KW-0812">Transmembrane</keyword>
<evidence type="ECO:0000256" key="13">
    <source>
        <dbReference type="SAM" id="Phobius"/>
    </source>
</evidence>
<gene>
    <name evidence="16" type="ORF">DERF_005773</name>
</gene>
<comment type="caution">
    <text evidence="16">The sequence shown here is derived from an EMBL/GenBank/DDBJ whole genome shotgun (WGS) entry which is preliminary data.</text>
</comment>
<keyword evidence="9" id="KW-0675">Receptor</keyword>
<feature type="transmembrane region" description="Helical" evidence="13">
    <location>
        <begin position="219"/>
        <end position="240"/>
    </location>
</feature>
<evidence type="ECO:0000256" key="6">
    <source>
        <dbReference type="ARBA" id="ARBA00022989"/>
    </source>
</evidence>
<evidence type="ECO:0000256" key="7">
    <source>
        <dbReference type="ARBA" id="ARBA00023065"/>
    </source>
</evidence>
<evidence type="ECO:0000256" key="10">
    <source>
        <dbReference type="ARBA" id="ARBA00023180"/>
    </source>
</evidence>
<feature type="domain" description="Ionotropic glutamate receptor L-glutamate and glycine-binding" evidence="15">
    <location>
        <begin position="38"/>
        <end position="126"/>
    </location>
</feature>
<dbReference type="InterPro" id="IPR001320">
    <property type="entry name" value="Iontro_rcpt_C"/>
</dbReference>
<dbReference type="Proteomes" id="UP000790347">
    <property type="component" value="Unassembled WGS sequence"/>
</dbReference>